<evidence type="ECO:0000313" key="3">
    <source>
        <dbReference type="EMBL" id="AQQ16254.1"/>
    </source>
</evidence>
<feature type="transmembrane region" description="Helical" evidence="1">
    <location>
        <begin position="334"/>
        <end position="353"/>
    </location>
</feature>
<organism evidence="3 4">
    <name type="scientific">Corynebacterium glaucum</name>
    <dbReference type="NCBI Taxonomy" id="187491"/>
    <lineage>
        <taxon>Bacteria</taxon>
        <taxon>Bacillati</taxon>
        <taxon>Actinomycetota</taxon>
        <taxon>Actinomycetes</taxon>
        <taxon>Mycobacteriales</taxon>
        <taxon>Corynebacteriaceae</taxon>
        <taxon>Corynebacterium</taxon>
    </lineage>
</organism>
<evidence type="ECO:0000313" key="4">
    <source>
        <dbReference type="Proteomes" id="UP000217209"/>
    </source>
</evidence>
<sequence length="466" mass="50691">MSENTDSRVRGISRRIDFENLAAVPSPPQPHPTTDPGEPSHKWRFFVYSGIGIFAFFVPFTIGEKNTILLDHIVGLLQSSLETALPYISLFMIAAGAVYQFISGRWKEDFARGVFAFLSALAVLLCAMLVFGFGPAFLFEDRLGPFILNKLVIPVGLLIPVGAVFLGLLVGFGLMEFIGVLVQRFMRPVYHTPGKSAVDAVASFLGSYSLGLLITNRVYRSGGYTGKEAAIIAAGFSTASATFMVVVARTLDLMHIWGVYFGVTLIVCFLVSAVIVRIPPLSTIPDDYYPGVTPQPEERAEGNIFAAAWKEAKAFLAQSESLATTIWRNFKDGVLMTIQVIPGIMAVGIIGLALAFYTPVFRILGLAFYPLAWIMQIPDPGLASEAFAIGLSELFLPATLVAGNESEILRFTVGVVSISQVFFFSSMIPAVLATDIPLSIGKMVVIWFERVVLSVILTVPIAYLIF</sequence>
<dbReference type="Proteomes" id="UP000217209">
    <property type="component" value="Chromosome"/>
</dbReference>
<feature type="transmembrane region" description="Helical" evidence="1">
    <location>
        <begin position="84"/>
        <end position="102"/>
    </location>
</feature>
<evidence type="ECO:0000256" key="1">
    <source>
        <dbReference type="SAM" id="Phobius"/>
    </source>
</evidence>
<feature type="transmembrane region" description="Helical" evidence="1">
    <location>
        <begin position="45"/>
        <end position="63"/>
    </location>
</feature>
<feature type="transmembrane region" description="Helical" evidence="1">
    <location>
        <begin position="444"/>
        <end position="465"/>
    </location>
</feature>
<feature type="transmembrane region" description="Helical" evidence="1">
    <location>
        <begin position="382"/>
        <end position="402"/>
    </location>
</feature>
<keyword evidence="1" id="KW-0812">Transmembrane</keyword>
<feature type="transmembrane region" description="Helical" evidence="1">
    <location>
        <begin position="114"/>
        <end position="139"/>
    </location>
</feature>
<feature type="transmembrane region" description="Helical" evidence="1">
    <location>
        <begin position="231"/>
        <end position="251"/>
    </location>
</feature>
<reference evidence="3 4" key="1">
    <citation type="submission" date="2016-12" db="EMBL/GenBank/DDBJ databases">
        <authorList>
            <person name="Song W.-J."/>
            <person name="Kurnit D.M."/>
        </authorList>
    </citation>
    <scope>NUCLEOTIDE SEQUENCE [LARGE SCALE GENOMIC DNA]</scope>
    <source>
        <strain evidence="3 4">DSM 30827</strain>
    </source>
</reference>
<keyword evidence="1" id="KW-0472">Membrane</keyword>
<keyword evidence="1" id="KW-1133">Transmembrane helix</keyword>
<accession>A0A1Q2HZJ8</accession>
<name>A0A1Q2HZJ8_9CORY</name>
<feature type="domain" description="Nucleoside transporter/FeoB GTPase Gate" evidence="2">
    <location>
        <begin position="153"/>
        <end position="251"/>
    </location>
</feature>
<dbReference type="Pfam" id="PF07670">
    <property type="entry name" value="Gate"/>
    <property type="match status" value="1"/>
</dbReference>
<protein>
    <submittedName>
        <fullName evidence="3">Nucleoside recognition</fullName>
    </submittedName>
</protein>
<dbReference type="InterPro" id="IPR011642">
    <property type="entry name" value="Gate_dom"/>
</dbReference>
<dbReference type="RefSeq" id="WP_095660829.1">
    <property type="nucleotide sequence ID" value="NZ_CP019688.1"/>
</dbReference>
<dbReference type="OrthoDB" id="1633380at2"/>
<feature type="transmembrane region" description="Helical" evidence="1">
    <location>
        <begin position="200"/>
        <end position="219"/>
    </location>
</feature>
<evidence type="ECO:0000259" key="2">
    <source>
        <dbReference type="Pfam" id="PF07670"/>
    </source>
</evidence>
<keyword evidence="4" id="KW-1185">Reference proteome</keyword>
<dbReference type="AlphaFoldDB" id="A0A1Q2HZJ8"/>
<proteinExistence type="predicted"/>
<dbReference type="EMBL" id="CP019688">
    <property type="protein sequence ID" value="AQQ16254.1"/>
    <property type="molecule type" value="Genomic_DNA"/>
</dbReference>
<feature type="transmembrane region" description="Helical" evidence="1">
    <location>
        <begin position="359"/>
        <end position="375"/>
    </location>
</feature>
<feature type="transmembrane region" description="Helical" evidence="1">
    <location>
        <begin position="408"/>
        <end position="432"/>
    </location>
</feature>
<gene>
    <name evidence="3" type="ORF">CGLAU_11615</name>
</gene>
<feature type="transmembrane region" description="Helical" evidence="1">
    <location>
        <begin position="151"/>
        <end position="180"/>
    </location>
</feature>
<feature type="transmembrane region" description="Helical" evidence="1">
    <location>
        <begin position="257"/>
        <end position="276"/>
    </location>
</feature>
<dbReference type="KEGG" id="cgv:CGLAU_11615"/>